<accession>A0A150R4F7</accession>
<dbReference type="InterPro" id="IPR013229">
    <property type="entry name" value="PEGA"/>
</dbReference>
<reference evidence="3 4" key="1">
    <citation type="submission" date="2014-02" db="EMBL/GenBank/DDBJ databases">
        <title>The small core and large imbalanced accessory genome model reveals a collaborative survival strategy of Sorangium cellulosum strains in nature.</title>
        <authorList>
            <person name="Han K."/>
            <person name="Peng R."/>
            <person name="Blom J."/>
            <person name="Li Y.-Z."/>
        </authorList>
    </citation>
    <scope>NUCLEOTIDE SEQUENCE [LARGE SCALE GENOMIC DNA]</scope>
    <source>
        <strain evidence="3 4">So0011-07</strain>
    </source>
</reference>
<gene>
    <name evidence="3" type="ORF">BE17_43640</name>
</gene>
<comment type="caution">
    <text evidence="3">The sequence shown here is derived from an EMBL/GenBank/DDBJ whole genome shotgun (WGS) entry which is preliminary data.</text>
</comment>
<dbReference type="Proteomes" id="UP000075635">
    <property type="component" value="Unassembled WGS sequence"/>
</dbReference>
<feature type="domain" description="PEGA" evidence="2">
    <location>
        <begin position="131"/>
        <end position="199"/>
    </location>
</feature>
<proteinExistence type="predicted"/>
<name>A0A150R4F7_SORCE</name>
<evidence type="ECO:0000256" key="1">
    <source>
        <dbReference type="SAM" id="SignalP"/>
    </source>
</evidence>
<dbReference type="AlphaFoldDB" id="A0A150R4F7"/>
<protein>
    <recommendedName>
        <fullName evidence="2">PEGA domain-containing protein</fullName>
    </recommendedName>
</protein>
<evidence type="ECO:0000313" key="3">
    <source>
        <dbReference type="EMBL" id="KYF75122.1"/>
    </source>
</evidence>
<evidence type="ECO:0000313" key="4">
    <source>
        <dbReference type="Proteomes" id="UP000075635"/>
    </source>
</evidence>
<keyword evidence="1" id="KW-0732">Signal</keyword>
<dbReference type="SUPFAM" id="SSF48452">
    <property type="entry name" value="TPR-like"/>
    <property type="match status" value="1"/>
</dbReference>
<feature type="domain" description="PEGA" evidence="2">
    <location>
        <begin position="280"/>
        <end position="333"/>
    </location>
</feature>
<dbReference type="EMBL" id="JEMB01003158">
    <property type="protein sequence ID" value="KYF75122.1"/>
    <property type="molecule type" value="Genomic_DNA"/>
</dbReference>
<dbReference type="InterPro" id="IPR011990">
    <property type="entry name" value="TPR-like_helical_dom_sf"/>
</dbReference>
<organism evidence="3 4">
    <name type="scientific">Sorangium cellulosum</name>
    <name type="common">Polyangium cellulosum</name>
    <dbReference type="NCBI Taxonomy" id="56"/>
    <lineage>
        <taxon>Bacteria</taxon>
        <taxon>Pseudomonadati</taxon>
        <taxon>Myxococcota</taxon>
        <taxon>Polyangia</taxon>
        <taxon>Polyangiales</taxon>
        <taxon>Polyangiaceae</taxon>
        <taxon>Sorangium</taxon>
    </lineage>
</organism>
<dbReference type="Pfam" id="PF08308">
    <property type="entry name" value="PEGA"/>
    <property type="match status" value="2"/>
</dbReference>
<dbReference type="Gene3D" id="1.25.40.10">
    <property type="entry name" value="Tetratricopeptide repeat domain"/>
    <property type="match status" value="1"/>
</dbReference>
<feature type="signal peptide" evidence="1">
    <location>
        <begin position="1"/>
        <end position="25"/>
    </location>
</feature>
<sequence length="602" mass="63357">MLRRRARAIAVLLAASLLPPGVALAQPEPQAGESASPEDKKGEAAARFYKGRKLYQEGAFSAALAEFQVSRELYPNQGATIGAAESLKRLQRFDEALDLFEVVLRDFSETLEAARRDAIQREVIALRGLVGTVEIEQAEPGATITVDGQRRGEFPLLAPLRVAAGSHGVRVYKEGFEPFETRVEVAGGKTARVAARLVRLKQIGTLRVVEARGRELSVVVDDVEVGKTSEAPLSVPLAPGAHVVLLRGAGRLGTAPVRVSLRVDEVALVRLEAEELDAALRIAPVPVDALVSLDGVSLGRGPWEGQVRTGKHIVEVTAEGFLPATRSIVLARDGREVLAVELDRDPGSPFWRKPPPPPRFLVELGTALLIAPSFGGDVAGTCGTGCSARVGAGSYGVLRGGYQLSSGIGFGASFGALSVKQAIRGRRTSLNLVGDPAAQPASEMDAAGAGDTTVLGQVDDVLRLRGLFVGAWVGYALDAGLPIHFRLGAGGVFGSMSDARRGSFTARTAGAGAYSLGTVVGTQAARFVFVTPEVRARWSLSEHVELNAGLEVPVLFPMSRPAWREADGIHAGPDGYGWFSAETLVGGVVVVVAPTVGARFDL</sequence>
<feature type="chain" id="PRO_5007567686" description="PEGA domain-containing protein" evidence="1">
    <location>
        <begin position="26"/>
        <end position="602"/>
    </location>
</feature>
<evidence type="ECO:0000259" key="2">
    <source>
        <dbReference type="Pfam" id="PF08308"/>
    </source>
</evidence>